<feature type="transmembrane region" description="Helical" evidence="1">
    <location>
        <begin position="20"/>
        <end position="39"/>
    </location>
</feature>
<protein>
    <recommendedName>
        <fullName evidence="3">Peptidase M41 domain-containing protein</fullName>
    </recommendedName>
</protein>
<keyword evidence="1" id="KW-1133">Transmembrane helix</keyword>
<reference evidence="2" key="1">
    <citation type="submission" date="2018-05" db="EMBL/GenBank/DDBJ databases">
        <authorList>
            <person name="Lanie J.A."/>
            <person name="Ng W.-L."/>
            <person name="Kazmierczak K.M."/>
            <person name="Andrzejewski T.M."/>
            <person name="Davidsen T.M."/>
            <person name="Wayne K.J."/>
            <person name="Tettelin H."/>
            <person name="Glass J.I."/>
            <person name="Rusch D."/>
            <person name="Podicherti R."/>
            <person name="Tsui H.-C.T."/>
            <person name="Winkler M.E."/>
        </authorList>
    </citation>
    <scope>NUCLEOTIDE SEQUENCE</scope>
</reference>
<proteinExistence type="predicted"/>
<name>A0A382GQZ0_9ZZZZ</name>
<dbReference type="SUPFAM" id="SSF140990">
    <property type="entry name" value="FtsH protease domain-like"/>
    <property type="match status" value="1"/>
</dbReference>
<accession>A0A382GQZ0</accession>
<dbReference type="AlphaFoldDB" id="A0A382GQZ0"/>
<gene>
    <name evidence="2" type="ORF">METZ01_LOCUS230088</name>
</gene>
<dbReference type="GO" id="GO:0006508">
    <property type="term" value="P:proteolysis"/>
    <property type="evidence" value="ECO:0007669"/>
    <property type="project" value="InterPro"/>
</dbReference>
<feature type="non-terminal residue" evidence="2">
    <location>
        <position position="72"/>
    </location>
</feature>
<dbReference type="GO" id="GO:0004222">
    <property type="term" value="F:metalloendopeptidase activity"/>
    <property type="evidence" value="ECO:0007669"/>
    <property type="project" value="InterPro"/>
</dbReference>
<dbReference type="GO" id="GO:0005524">
    <property type="term" value="F:ATP binding"/>
    <property type="evidence" value="ECO:0007669"/>
    <property type="project" value="InterPro"/>
</dbReference>
<organism evidence="2">
    <name type="scientific">marine metagenome</name>
    <dbReference type="NCBI Taxonomy" id="408172"/>
    <lineage>
        <taxon>unclassified sequences</taxon>
        <taxon>metagenomes</taxon>
        <taxon>ecological metagenomes</taxon>
    </lineage>
</organism>
<evidence type="ECO:0008006" key="3">
    <source>
        <dbReference type="Google" id="ProtNLM"/>
    </source>
</evidence>
<evidence type="ECO:0000256" key="1">
    <source>
        <dbReference type="SAM" id="Phobius"/>
    </source>
</evidence>
<keyword evidence="1" id="KW-0472">Membrane</keyword>
<keyword evidence="1" id="KW-0812">Transmembrane</keyword>
<dbReference type="EMBL" id="UINC01056789">
    <property type="protein sequence ID" value="SVB77234.1"/>
    <property type="molecule type" value="Genomic_DNA"/>
</dbReference>
<evidence type="ECO:0000313" key="2">
    <source>
        <dbReference type="EMBL" id="SVB77234.1"/>
    </source>
</evidence>
<dbReference type="GO" id="GO:0004176">
    <property type="term" value="F:ATP-dependent peptidase activity"/>
    <property type="evidence" value="ECO:0007669"/>
    <property type="project" value="InterPro"/>
</dbReference>
<sequence length="72" mass="8151">MTITTVPTVLLLFGWLGWRFSLLVGTAVAAGILLAKLMALDRRFRNRRFWNLRRVIAYHEAGHAVVARCLGI</sequence>
<dbReference type="InterPro" id="IPR037219">
    <property type="entry name" value="Peptidase_M41-like"/>
</dbReference>